<keyword evidence="2 5" id="KW-0210">Decarboxylase</keyword>
<comment type="cofactor">
    <cofactor evidence="1 5 7 8">
        <name>pyridoxal 5'-phosphate</name>
        <dbReference type="ChEBI" id="CHEBI:597326"/>
    </cofactor>
</comment>
<gene>
    <name evidence="5 10" type="primary">lysA</name>
    <name evidence="10" type="ORF">EKD02_07760</name>
</gene>
<dbReference type="InterPro" id="IPR022644">
    <property type="entry name" value="De-COase2_N"/>
</dbReference>
<dbReference type="PRINTS" id="PR01181">
    <property type="entry name" value="DAPDCRBXLASE"/>
</dbReference>
<feature type="binding site" evidence="5">
    <location>
        <position position="347"/>
    </location>
    <ligand>
        <name>substrate</name>
    </ligand>
</feature>
<evidence type="ECO:0000313" key="10">
    <source>
        <dbReference type="EMBL" id="RTY36828.1"/>
    </source>
</evidence>
<accession>A0A3S0L544</accession>
<comment type="similarity">
    <text evidence="5">Belongs to the Orn/Lys/Arg decarboxylase class-II family. LysA subfamily.</text>
</comment>
<dbReference type="InterPro" id="IPR029066">
    <property type="entry name" value="PLP-binding_barrel"/>
</dbReference>
<keyword evidence="5" id="KW-0028">Amino-acid biosynthesis</keyword>
<feature type="domain" description="Orn/DAP/Arg decarboxylase 2 N-terminal" evidence="9">
    <location>
        <begin position="39"/>
        <end position="284"/>
    </location>
</feature>
<dbReference type="Proteomes" id="UP000279908">
    <property type="component" value="Unassembled WGS sequence"/>
</dbReference>
<dbReference type="PRINTS" id="PR01179">
    <property type="entry name" value="ODADCRBXLASE"/>
</dbReference>
<dbReference type="EC" id="4.1.1.20" evidence="5 6"/>
<dbReference type="Gene3D" id="3.20.20.10">
    <property type="entry name" value="Alanine racemase"/>
    <property type="match status" value="1"/>
</dbReference>
<dbReference type="PANTHER" id="PTHR43727">
    <property type="entry name" value="DIAMINOPIMELATE DECARBOXYLASE"/>
    <property type="match status" value="1"/>
</dbReference>
<feature type="binding site" evidence="5">
    <location>
        <position position="375"/>
    </location>
    <ligand>
        <name>pyridoxal 5'-phosphate</name>
        <dbReference type="ChEBI" id="CHEBI:597326"/>
    </ligand>
</feature>
<dbReference type="GO" id="GO:0030170">
    <property type="term" value="F:pyridoxal phosphate binding"/>
    <property type="evidence" value="ECO:0007669"/>
    <property type="project" value="UniProtKB-UniRule"/>
</dbReference>
<comment type="pathway">
    <text evidence="5 8">Amino-acid biosynthesis; L-lysine biosynthesis via DAP pathway; L-lysine from DL-2,6-diaminopimelate: step 1/1.</text>
</comment>
<dbReference type="FunFam" id="3.20.20.10:FF:000003">
    <property type="entry name" value="Diaminopimelate decarboxylase"/>
    <property type="match status" value="1"/>
</dbReference>
<feature type="binding site" evidence="5">
    <location>
        <position position="375"/>
    </location>
    <ligand>
        <name>substrate</name>
    </ligand>
</feature>
<keyword evidence="5 8" id="KW-0457">Lysine biosynthesis</keyword>
<dbReference type="SUPFAM" id="SSF51419">
    <property type="entry name" value="PLP-binding barrel"/>
    <property type="match status" value="1"/>
</dbReference>
<comment type="caution">
    <text evidence="10">The sequence shown here is derived from an EMBL/GenBank/DDBJ whole genome shotgun (WGS) entry which is preliminary data.</text>
</comment>
<proteinExistence type="inferred from homology"/>
<dbReference type="UniPathway" id="UPA00034">
    <property type="reaction ID" value="UER00027"/>
</dbReference>
<evidence type="ECO:0000256" key="2">
    <source>
        <dbReference type="ARBA" id="ARBA00022793"/>
    </source>
</evidence>
<dbReference type="Gene3D" id="2.40.37.10">
    <property type="entry name" value="Lyase, Ornithine Decarboxylase, Chain A, domain 1"/>
    <property type="match status" value="1"/>
</dbReference>
<evidence type="ECO:0000256" key="4">
    <source>
        <dbReference type="ARBA" id="ARBA00023239"/>
    </source>
</evidence>
<dbReference type="Pfam" id="PF02784">
    <property type="entry name" value="Orn_Arg_deC_N"/>
    <property type="match status" value="1"/>
</dbReference>
<feature type="binding site" evidence="5">
    <location>
        <position position="317"/>
    </location>
    <ligand>
        <name>substrate</name>
    </ligand>
</feature>
<evidence type="ECO:0000256" key="7">
    <source>
        <dbReference type="PIRSR" id="PIRSR600183-50"/>
    </source>
</evidence>
<evidence type="ECO:0000256" key="3">
    <source>
        <dbReference type="ARBA" id="ARBA00022898"/>
    </source>
</evidence>
<protein>
    <recommendedName>
        <fullName evidence="5 6">Diaminopimelate decarboxylase</fullName>
        <shortName evidence="5">DAP decarboxylase</shortName>
        <shortName evidence="5">DAPDC</shortName>
        <ecNumber evidence="5 6">4.1.1.20</ecNumber>
    </recommendedName>
</protein>
<evidence type="ECO:0000259" key="9">
    <source>
        <dbReference type="Pfam" id="PF02784"/>
    </source>
</evidence>
<dbReference type="CDD" id="cd06828">
    <property type="entry name" value="PLPDE_III_DapDC"/>
    <property type="match status" value="1"/>
</dbReference>
<dbReference type="RefSeq" id="WP_126384861.1">
    <property type="nucleotide sequence ID" value="NZ_CP041698.1"/>
</dbReference>
<dbReference type="InterPro" id="IPR009006">
    <property type="entry name" value="Ala_racemase/Decarboxylase_C"/>
</dbReference>
<dbReference type="EMBL" id="RXYK01000012">
    <property type="protein sequence ID" value="RTY36828.1"/>
    <property type="molecule type" value="Genomic_DNA"/>
</dbReference>
<dbReference type="NCBIfam" id="TIGR01048">
    <property type="entry name" value="lysA"/>
    <property type="match status" value="1"/>
</dbReference>
<comment type="catalytic activity">
    <reaction evidence="5 8">
        <text>meso-2,6-diaminopimelate + H(+) = L-lysine + CO2</text>
        <dbReference type="Rhea" id="RHEA:15101"/>
        <dbReference type="ChEBI" id="CHEBI:15378"/>
        <dbReference type="ChEBI" id="CHEBI:16526"/>
        <dbReference type="ChEBI" id="CHEBI:32551"/>
        <dbReference type="ChEBI" id="CHEBI:57791"/>
        <dbReference type="EC" id="4.1.1.20"/>
    </reaction>
</comment>
<feature type="binding site" evidence="5">
    <location>
        <begin position="277"/>
        <end position="280"/>
    </location>
    <ligand>
        <name>pyridoxal 5'-phosphate</name>
        <dbReference type="ChEBI" id="CHEBI:597326"/>
    </ligand>
</feature>
<dbReference type="HAMAP" id="MF_02120">
    <property type="entry name" value="LysA"/>
    <property type="match status" value="1"/>
</dbReference>
<comment type="function">
    <text evidence="5">Specifically catalyzes the decarboxylation of meso-diaminopimelate (meso-DAP) to L-lysine.</text>
</comment>
<dbReference type="AlphaFoldDB" id="A0A3S0L544"/>
<evidence type="ECO:0000256" key="8">
    <source>
        <dbReference type="RuleBase" id="RU003738"/>
    </source>
</evidence>
<feature type="active site" description="Proton donor" evidence="7">
    <location>
        <position position="346"/>
    </location>
</feature>
<feature type="binding site" evidence="5">
    <location>
        <position position="280"/>
    </location>
    <ligand>
        <name>substrate</name>
    </ligand>
</feature>
<dbReference type="SUPFAM" id="SSF50621">
    <property type="entry name" value="Alanine racemase C-terminal domain-like"/>
    <property type="match status" value="1"/>
</dbReference>
<keyword evidence="4 5" id="KW-0456">Lyase</keyword>
<organism evidence="10 11">
    <name type="scientific">Chlorobium phaeovibrioides</name>
    <dbReference type="NCBI Taxonomy" id="1094"/>
    <lineage>
        <taxon>Bacteria</taxon>
        <taxon>Pseudomonadati</taxon>
        <taxon>Chlorobiota</taxon>
        <taxon>Chlorobiia</taxon>
        <taxon>Chlorobiales</taxon>
        <taxon>Chlorobiaceae</taxon>
        <taxon>Chlorobium/Pelodictyon group</taxon>
        <taxon>Chlorobium</taxon>
    </lineage>
</organism>
<reference evidence="10 11" key="1">
    <citation type="submission" date="2018-12" db="EMBL/GenBank/DDBJ databases">
        <authorList>
            <person name="Lunina O.N."/>
            <person name="Grouzdev D.S."/>
            <person name="Gorlenko V.M."/>
            <person name="Savvichev A.S."/>
        </authorList>
    </citation>
    <scope>NUCLEOTIDE SEQUENCE [LARGE SCALE GENOMIC DNA]</scope>
    <source>
        <strain evidence="10 11">BrKhr-17</strain>
    </source>
</reference>
<feature type="modified residue" description="N6-(pyridoxal phosphate)lysine" evidence="5 7">
    <location>
        <position position="63"/>
    </location>
</feature>
<evidence type="ECO:0000256" key="1">
    <source>
        <dbReference type="ARBA" id="ARBA00001933"/>
    </source>
</evidence>
<dbReference type="InterPro" id="IPR002986">
    <property type="entry name" value="DAP_deCOOHase_LysA"/>
</dbReference>
<evidence type="ECO:0000313" key="11">
    <source>
        <dbReference type="Proteomes" id="UP000279908"/>
    </source>
</evidence>
<feature type="binding site" evidence="5">
    <location>
        <position position="321"/>
    </location>
    <ligand>
        <name>substrate</name>
    </ligand>
</feature>
<dbReference type="GO" id="GO:0009089">
    <property type="term" value="P:lysine biosynthetic process via diaminopimelate"/>
    <property type="evidence" value="ECO:0007669"/>
    <property type="project" value="UniProtKB-UniRule"/>
</dbReference>
<evidence type="ECO:0000256" key="5">
    <source>
        <dbReference type="HAMAP-Rule" id="MF_02120"/>
    </source>
</evidence>
<dbReference type="PANTHER" id="PTHR43727:SF2">
    <property type="entry name" value="GROUP IV DECARBOXYLASE"/>
    <property type="match status" value="1"/>
</dbReference>
<evidence type="ECO:0000256" key="6">
    <source>
        <dbReference type="NCBIfam" id="TIGR01048"/>
    </source>
</evidence>
<sequence>MSDRTDFHFEAGELSCEGAGLSALAEEFGTPLYVTSRRSLVESYREFEAAFASLPHLTCYSVKANFNLNVIREFGELGAGCDVNSGGELYRALQAGVPSERIIVAGVGKRPDEIAYALKSGVLLLKVESLSELRAIDRIAGEEGVVASVALRVNPNVTAETHPYITTGDSKEKFGIDEAELPGIFSLLGTLHNVRLIGLDMHIGSQIFDTEFYVAALTKLLDVFSYARGAGFAIEYLDIGGGFPVTYDPMKPATAIERFAEKLVPMLKETGAKVILEPGRFLVANSTVLLSKILYKKSNHTGKKFFVVDAGMTELIRPALYQSHHEVLSVRQHDQRVVADVVGPVCESSDFFARGREIDDAPEGGLLAVMSCGAYAAVMASNYNGRLRPAEVMVDGGEPRLMRRRETLEQLTAHDVFTPRSL</sequence>
<name>A0A3S0L544_CHLPH</name>
<keyword evidence="3 5" id="KW-0663">Pyridoxal phosphate</keyword>
<dbReference type="InterPro" id="IPR000183">
    <property type="entry name" value="Orn/DAP/Arg_de-COase"/>
</dbReference>
<dbReference type="GO" id="GO:0008836">
    <property type="term" value="F:diaminopimelate decarboxylase activity"/>
    <property type="evidence" value="ECO:0007669"/>
    <property type="project" value="UniProtKB-UniRule"/>
</dbReference>
<feature type="binding site" evidence="5">
    <location>
        <position position="242"/>
    </location>
    <ligand>
        <name>pyridoxal 5'-phosphate</name>
        <dbReference type="ChEBI" id="CHEBI:597326"/>
    </ligand>
</feature>
<comment type="subunit">
    <text evidence="5">Homodimer.</text>
</comment>